<name>A0A2X0I6Z8_9ACTN</name>
<dbReference type="EMBL" id="QKYN01000241">
    <property type="protein sequence ID" value="RAG80387.1"/>
    <property type="molecule type" value="Genomic_DNA"/>
</dbReference>
<keyword evidence="1" id="KW-0812">Transmembrane</keyword>
<proteinExistence type="predicted"/>
<evidence type="ECO:0000256" key="1">
    <source>
        <dbReference type="SAM" id="Phobius"/>
    </source>
</evidence>
<keyword evidence="1" id="KW-1133">Transmembrane helix</keyword>
<evidence type="ECO:0000313" key="2">
    <source>
        <dbReference type="EMBL" id="RAG80387.1"/>
    </source>
</evidence>
<sequence>MSSTVLVVVASIDIADGPVLLGWLLTAVFFALLAWDLAPLLRARERGTQREDGRATGRETEQKR</sequence>
<gene>
    <name evidence="2" type="ORF">DN069_38390</name>
</gene>
<organism evidence="2 3">
    <name type="scientific">Streptacidiphilus pinicola</name>
    <dbReference type="NCBI Taxonomy" id="2219663"/>
    <lineage>
        <taxon>Bacteria</taxon>
        <taxon>Bacillati</taxon>
        <taxon>Actinomycetota</taxon>
        <taxon>Actinomycetes</taxon>
        <taxon>Kitasatosporales</taxon>
        <taxon>Streptomycetaceae</taxon>
        <taxon>Streptacidiphilus</taxon>
    </lineage>
</organism>
<accession>A0A2X0I6Z8</accession>
<evidence type="ECO:0000313" key="3">
    <source>
        <dbReference type="Proteomes" id="UP000248889"/>
    </source>
</evidence>
<feature type="transmembrane region" description="Helical" evidence="1">
    <location>
        <begin position="20"/>
        <end position="41"/>
    </location>
</feature>
<comment type="caution">
    <text evidence="2">The sequence shown here is derived from an EMBL/GenBank/DDBJ whole genome shotgun (WGS) entry which is preliminary data.</text>
</comment>
<reference evidence="2 3" key="1">
    <citation type="submission" date="2018-06" db="EMBL/GenBank/DDBJ databases">
        <title>Streptacidiphilus pinicola sp. nov., isolated from pine grove soil.</title>
        <authorList>
            <person name="Roh S.G."/>
            <person name="Park S."/>
            <person name="Kim M.-K."/>
            <person name="Yun B.-R."/>
            <person name="Park J."/>
            <person name="Kim M.J."/>
            <person name="Kim Y.S."/>
            <person name="Kim S.B."/>
        </authorList>
    </citation>
    <scope>NUCLEOTIDE SEQUENCE [LARGE SCALE GENOMIC DNA]</scope>
    <source>
        <strain evidence="2 3">MMS16-CNU450</strain>
    </source>
</reference>
<dbReference type="Proteomes" id="UP000248889">
    <property type="component" value="Unassembled WGS sequence"/>
</dbReference>
<protein>
    <submittedName>
        <fullName evidence="2">Uncharacterized protein</fullName>
    </submittedName>
</protein>
<keyword evidence="3" id="KW-1185">Reference proteome</keyword>
<dbReference type="AlphaFoldDB" id="A0A2X0I6Z8"/>
<keyword evidence="1" id="KW-0472">Membrane</keyword>